<dbReference type="SUPFAM" id="SSF88946">
    <property type="entry name" value="Sigma2 domain of RNA polymerase sigma factors"/>
    <property type="match status" value="1"/>
</dbReference>
<evidence type="ECO:0000256" key="1">
    <source>
        <dbReference type="ARBA" id="ARBA00010641"/>
    </source>
</evidence>
<reference evidence="8 9" key="1">
    <citation type="journal article" date="2014" name="Int. J. Syst. Evol. Microbiol.">
        <title>Complete genome sequence of Corynebacterium casei LMG S-19264T (=DSM 44701T), isolated from a smear-ripened cheese.</title>
        <authorList>
            <consortium name="US DOE Joint Genome Institute (JGI-PGF)"/>
            <person name="Walter F."/>
            <person name="Albersmeier A."/>
            <person name="Kalinowski J."/>
            <person name="Ruckert C."/>
        </authorList>
    </citation>
    <scope>NUCLEOTIDE SEQUENCE [LARGE SCALE GENOMIC DNA]</scope>
    <source>
        <strain evidence="8 9">KCTC 12866</strain>
    </source>
</reference>
<evidence type="ECO:0000313" key="9">
    <source>
        <dbReference type="Proteomes" id="UP000598271"/>
    </source>
</evidence>
<name>A0A8J3DCK5_9BACT</name>
<dbReference type="Pfam" id="PF04542">
    <property type="entry name" value="Sigma70_r2"/>
    <property type="match status" value="1"/>
</dbReference>
<accession>A0A8J3DCK5</accession>
<keyword evidence="5" id="KW-0804">Transcription</keyword>
<evidence type="ECO:0000259" key="6">
    <source>
        <dbReference type="Pfam" id="PF04542"/>
    </source>
</evidence>
<evidence type="ECO:0000313" key="8">
    <source>
        <dbReference type="EMBL" id="GHB76894.1"/>
    </source>
</evidence>
<dbReference type="InterPro" id="IPR007627">
    <property type="entry name" value="RNA_pol_sigma70_r2"/>
</dbReference>
<feature type="domain" description="RNA polymerase sigma-70 region 2" evidence="6">
    <location>
        <begin position="9"/>
        <end position="76"/>
    </location>
</feature>
<evidence type="ECO:0000256" key="2">
    <source>
        <dbReference type="ARBA" id="ARBA00023015"/>
    </source>
</evidence>
<evidence type="ECO:0000259" key="7">
    <source>
        <dbReference type="Pfam" id="PF08281"/>
    </source>
</evidence>
<keyword evidence="9" id="KW-1185">Reference proteome</keyword>
<dbReference type="NCBIfam" id="TIGR02937">
    <property type="entry name" value="sigma70-ECF"/>
    <property type="match status" value="1"/>
</dbReference>
<proteinExistence type="inferred from homology"/>
<gene>
    <name evidence="8" type="ORF">GCM10007390_33590</name>
</gene>
<dbReference type="InterPro" id="IPR014284">
    <property type="entry name" value="RNA_pol_sigma-70_dom"/>
</dbReference>
<dbReference type="InterPro" id="IPR039425">
    <property type="entry name" value="RNA_pol_sigma-70-like"/>
</dbReference>
<comment type="caution">
    <text evidence="8">The sequence shown here is derived from an EMBL/GenBank/DDBJ whole genome shotgun (WGS) entry which is preliminary data.</text>
</comment>
<dbReference type="GO" id="GO:0006352">
    <property type="term" value="P:DNA-templated transcription initiation"/>
    <property type="evidence" value="ECO:0007669"/>
    <property type="project" value="InterPro"/>
</dbReference>
<keyword evidence="2" id="KW-0805">Transcription regulation</keyword>
<organism evidence="8 9">
    <name type="scientific">Persicitalea jodogahamensis</name>
    <dbReference type="NCBI Taxonomy" id="402147"/>
    <lineage>
        <taxon>Bacteria</taxon>
        <taxon>Pseudomonadati</taxon>
        <taxon>Bacteroidota</taxon>
        <taxon>Cytophagia</taxon>
        <taxon>Cytophagales</taxon>
        <taxon>Spirosomataceae</taxon>
        <taxon>Persicitalea</taxon>
    </lineage>
</organism>
<dbReference type="GO" id="GO:0003677">
    <property type="term" value="F:DNA binding"/>
    <property type="evidence" value="ECO:0007669"/>
    <property type="project" value="UniProtKB-KW"/>
</dbReference>
<evidence type="ECO:0000256" key="4">
    <source>
        <dbReference type="ARBA" id="ARBA00023125"/>
    </source>
</evidence>
<dbReference type="PANTHER" id="PTHR43133">
    <property type="entry name" value="RNA POLYMERASE ECF-TYPE SIGMA FACTO"/>
    <property type="match status" value="1"/>
</dbReference>
<dbReference type="Proteomes" id="UP000598271">
    <property type="component" value="Unassembled WGS sequence"/>
</dbReference>
<dbReference type="InterPro" id="IPR036388">
    <property type="entry name" value="WH-like_DNA-bd_sf"/>
</dbReference>
<dbReference type="GO" id="GO:0016987">
    <property type="term" value="F:sigma factor activity"/>
    <property type="evidence" value="ECO:0007669"/>
    <property type="project" value="UniProtKB-KW"/>
</dbReference>
<dbReference type="EMBL" id="BMXF01000003">
    <property type="protein sequence ID" value="GHB76894.1"/>
    <property type="molecule type" value="Genomic_DNA"/>
</dbReference>
<dbReference type="Gene3D" id="1.10.1740.10">
    <property type="match status" value="1"/>
</dbReference>
<dbReference type="Gene3D" id="1.10.10.10">
    <property type="entry name" value="Winged helix-like DNA-binding domain superfamily/Winged helix DNA-binding domain"/>
    <property type="match status" value="1"/>
</dbReference>
<evidence type="ECO:0000256" key="5">
    <source>
        <dbReference type="ARBA" id="ARBA00023163"/>
    </source>
</evidence>
<dbReference type="InterPro" id="IPR013324">
    <property type="entry name" value="RNA_pol_sigma_r3/r4-like"/>
</dbReference>
<comment type="similarity">
    <text evidence="1">Belongs to the sigma-70 factor family. ECF subfamily.</text>
</comment>
<keyword evidence="3" id="KW-0731">Sigma factor</keyword>
<dbReference type="CDD" id="cd06171">
    <property type="entry name" value="Sigma70_r4"/>
    <property type="match status" value="1"/>
</dbReference>
<protein>
    <submittedName>
        <fullName evidence="8">RNA polymerase sigma factor</fullName>
    </submittedName>
</protein>
<dbReference type="InterPro" id="IPR013325">
    <property type="entry name" value="RNA_pol_sigma_r2"/>
</dbReference>
<feature type="domain" description="RNA polymerase sigma factor 70 region 4 type 2" evidence="7">
    <location>
        <begin position="118"/>
        <end position="165"/>
    </location>
</feature>
<dbReference type="Pfam" id="PF08281">
    <property type="entry name" value="Sigma70_r4_2"/>
    <property type="match status" value="1"/>
</dbReference>
<dbReference type="InterPro" id="IPR013249">
    <property type="entry name" value="RNA_pol_sigma70_r4_t2"/>
</dbReference>
<dbReference type="AlphaFoldDB" id="A0A8J3DCK5"/>
<dbReference type="RefSeq" id="WP_189565676.1">
    <property type="nucleotide sequence ID" value="NZ_BMXF01000003.1"/>
</dbReference>
<sequence>MNDARFEEIYEEFKGLVYNLALSYIHNQEDAQDITQEVFVKIYQRYGSYDADKSSLKTWVYQITINHCLDFLKAQKAQKRFGFLTGLFSPITNEPIAEASHFDHPGVALEDKEEVQRLFSIIDTLPDNQRTALILTKIEDRSVKEVADIMSLTPKAVESLVQRAKNNFSKKSGRTEGF</sequence>
<keyword evidence="4" id="KW-0238">DNA-binding</keyword>
<dbReference type="SUPFAM" id="SSF88659">
    <property type="entry name" value="Sigma3 and sigma4 domains of RNA polymerase sigma factors"/>
    <property type="match status" value="1"/>
</dbReference>
<evidence type="ECO:0000256" key="3">
    <source>
        <dbReference type="ARBA" id="ARBA00023082"/>
    </source>
</evidence>
<dbReference type="PANTHER" id="PTHR43133:SF8">
    <property type="entry name" value="RNA POLYMERASE SIGMA FACTOR HI_1459-RELATED"/>
    <property type="match status" value="1"/>
</dbReference>